<dbReference type="GO" id="GO:0009039">
    <property type="term" value="F:urease activity"/>
    <property type="evidence" value="ECO:0007669"/>
    <property type="project" value="UniProtKB-EC"/>
</dbReference>
<dbReference type="Pfam" id="PF00449">
    <property type="entry name" value="Urease_alpha"/>
    <property type="match status" value="1"/>
</dbReference>
<dbReference type="GO" id="GO:0016151">
    <property type="term" value="F:nickel cation binding"/>
    <property type="evidence" value="ECO:0007669"/>
    <property type="project" value="InterPro"/>
</dbReference>
<dbReference type="OrthoDB" id="1708534at2759"/>
<sequence length="842" mass="91136">MHIHPREQDKLLLHQAGFLAQKRLARGLRLNQTEAIALIASQLHERIRDGNDFVTVDDLSAHGKKMLGFRHVLPGVASLLHMIQVEGTFHDGVFLVTVREPICTKDGDIEAALYGSFLPVPPESSFPLGMAEHHPSKAPGAVIASKVPIFINQGRERVKLHVTNSGDRPIQVGSHYFFTETNPCLLFDRGRAYGKRLDIPAGTAVRFEPGDTKSVNLCLIGGGKIISGGNRLSAGPYDPSRTEQIVRELVQKGFGHIPEPGALEVHIDQRLERESYISMFGPTTGDRVRLGDTALWVEVEYDYAVYGDEVKFGGGKTIREGMGQATNRSSSEALDLVITNALIIDYSKIYKADIGIKEGKIFGIGKAGNPDIMDLSGSDDKQLIIGSSTEVVAGEKLIVTAGAVDTHVHFICPQQVEEALTSGTTTMVGGGTGPSAGTSSTTCTPSPFYMRHMLAATDGLPMNVAFTGKGNDSGPNALEDIVRAGAAGLKLHEDWGCTPSAISNCLEIAEQYDIQVAIHTDTLNESGFVDSTIKAFEGRTIHTYHTEGAGGGHAPDIIKVCGLGHDNVLPSSTNPTRPFAVNTVAEHLEMLMAAHHLDPEIDEDIRFAESRIRRETMAAEDILQDSGAISMISSDSQAMGRVAEVITRTWRTASKMRELRGPLTELGDEPGKDNGRVKRYISKYTINPAITHGMSDHIGHVSVGTIADLVLWKFENFGAKPEMVLKSGVIVLAQMGDPNGAISTVQPIYARPMWGAKAASAALNSIAFVSEISLPTVKTYGLSKRVEAVHNCRNISKKDMKWNCATPDIKVDAETFEVRADDVLQDIEPADQVPLGRLYNIF</sequence>
<comment type="pathway">
    <text evidence="1 11">Nitrogen metabolism; urea degradation; CO(2) and NH(3) from urea (urease route): step 1/1.</text>
</comment>
<evidence type="ECO:0000259" key="16">
    <source>
        <dbReference type="PROSITE" id="PS51368"/>
    </source>
</evidence>
<dbReference type="NCBIfam" id="TIGR00192">
    <property type="entry name" value="urease_beta"/>
    <property type="match status" value="1"/>
</dbReference>
<feature type="binding site" evidence="13">
    <location>
        <position position="409"/>
    </location>
    <ligand>
        <name>Ni(2+)</name>
        <dbReference type="ChEBI" id="CHEBI:49786"/>
        <label>1</label>
    </ligand>
</feature>
<dbReference type="GO" id="GO:0043419">
    <property type="term" value="P:urea catabolic process"/>
    <property type="evidence" value="ECO:0007669"/>
    <property type="project" value="InterPro"/>
</dbReference>
<evidence type="ECO:0000256" key="8">
    <source>
        <dbReference type="ARBA" id="ARBA00023026"/>
    </source>
</evidence>
<evidence type="ECO:0000256" key="5">
    <source>
        <dbReference type="ARBA" id="ARBA00022596"/>
    </source>
</evidence>
<dbReference type="InterPro" id="IPR017951">
    <property type="entry name" value="Urease_asu_c"/>
</dbReference>
<proteinExistence type="inferred from homology"/>
<feature type="active site" description="Proton donor" evidence="14 15">
    <location>
        <position position="595"/>
    </location>
</feature>
<dbReference type="NCBIfam" id="TIGR00193">
    <property type="entry name" value="urease_gam"/>
    <property type="match status" value="1"/>
</dbReference>
<feature type="binding site" evidence="13">
    <location>
        <position position="545"/>
    </location>
    <ligand>
        <name>Ni(2+)</name>
        <dbReference type="ChEBI" id="CHEBI:49786"/>
        <label>2</label>
    </ligand>
</feature>
<comment type="catalytic activity">
    <reaction evidence="11">
        <text>urea + 2 H2O + H(+) = hydrogencarbonate + 2 NH4(+)</text>
        <dbReference type="Rhea" id="RHEA:20557"/>
        <dbReference type="ChEBI" id="CHEBI:15377"/>
        <dbReference type="ChEBI" id="CHEBI:15378"/>
        <dbReference type="ChEBI" id="CHEBI:16199"/>
        <dbReference type="ChEBI" id="CHEBI:17544"/>
        <dbReference type="ChEBI" id="CHEBI:28938"/>
        <dbReference type="EC" id="3.5.1.5"/>
    </reaction>
</comment>
<evidence type="ECO:0000256" key="13">
    <source>
        <dbReference type="PIRSR" id="PIRSR001222-51"/>
    </source>
</evidence>
<dbReference type="InterPro" id="IPR011612">
    <property type="entry name" value="Urease_alpha_N_dom"/>
</dbReference>
<dbReference type="InterPro" id="IPR002019">
    <property type="entry name" value="Urease_beta-like"/>
</dbReference>
<feature type="binding site" evidence="13">
    <location>
        <position position="519"/>
    </location>
    <ligand>
        <name>Ni(2+)</name>
        <dbReference type="ChEBI" id="CHEBI:49786"/>
        <label>2</label>
    </ligand>
</feature>
<dbReference type="InterPro" id="IPR032466">
    <property type="entry name" value="Metal_Hydrolase"/>
</dbReference>
<comment type="function">
    <text evidence="10">Plays a nutritional role via nitrogen acquisition in the environment. Contributes to the central nervous system invasion by enhancing yeast sequestration within microcapillary beds (such as within the brain) during hematogenous spread, thereby facilitating blood-to-brain invasion by C.neoformans. Affects fitness within the mammalian phagosome, promoting non-lytic exocytosis while delaying intracellular replication and thus reducing phagolysosomal membrane damage, events that could facilitate cryptococcal dissemination when transported inside macrophages. Urease activity is also associated with the regulation of key intracellular metabolic pathways, including melanin biosynthesis, polyamine biosynthesis, as well as intracellular levels of proline and reactive oxygen species.</text>
</comment>
<keyword evidence="5 11" id="KW-0533">Nickel</keyword>
<keyword evidence="18" id="KW-1185">Reference proteome</keyword>
<dbReference type="CDD" id="cd00375">
    <property type="entry name" value="Urease_alpha"/>
    <property type="match status" value="1"/>
</dbReference>
<comment type="cofactor">
    <cofactor evidence="13">
        <name>Ni cation</name>
        <dbReference type="ChEBI" id="CHEBI:25516"/>
    </cofactor>
    <text evidence="13">Binds 2 nickel ions per subunit.</text>
</comment>
<dbReference type="PROSITE" id="PS51368">
    <property type="entry name" value="UREASE_3"/>
    <property type="match status" value="1"/>
</dbReference>
<dbReference type="PANTHER" id="PTHR33569">
    <property type="entry name" value="UREASE"/>
    <property type="match status" value="1"/>
</dbReference>
<keyword evidence="8" id="KW-0843">Virulence</keyword>
<evidence type="ECO:0000256" key="12">
    <source>
        <dbReference type="PIRSR" id="PIRSR001222-50"/>
    </source>
</evidence>
<dbReference type="Pfam" id="PF00547">
    <property type="entry name" value="Urease_gamma"/>
    <property type="match status" value="1"/>
</dbReference>
<dbReference type="EMBL" id="MU150362">
    <property type="protein sequence ID" value="KAF9457669.1"/>
    <property type="molecule type" value="Genomic_DNA"/>
</dbReference>
<accession>A0A9P5XVA6</accession>
<dbReference type="Gene3D" id="2.10.150.10">
    <property type="entry name" value="Urease, beta subunit"/>
    <property type="match status" value="1"/>
</dbReference>
<feature type="binding site" evidence="15">
    <location>
        <position position="492"/>
    </location>
    <ligand>
        <name>substrate</name>
    </ligand>
</feature>
<feature type="domain" description="Urease" evidence="16">
    <location>
        <begin position="402"/>
        <end position="842"/>
    </location>
</feature>
<dbReference type="PRINTS" id="PR01752">
    <property type="entry name" value="UREASE"/>
</dbReference>
<dbReference type="InterPro" id="IPR008221">
    <property type="entry name" value="Urease"/>
</dbReference>
<organism evidence="17 18">
    <name type="scientific">Collybia nuda</name>
    <dbReference type="NCBI Taxonomy" id="64659"/>
    <lineage>
        <taxon>Eukaryota</taxon>
        <taxon>Fungi</taxon>
        <taxon>Dikarya</taxon>
        <taxon>Basidiomycota</taxon>
        <taxon>Agaricomycotina</taxon>
        <taxon>Agaricomycetes</taxon>
        <taxon>Agaricomycetidae</taxon>
        <taxon>Agaricales</taxon>
        <taxon>Tricholomatineae</taxon>
        <taxon>Clitocybaceae</taxon>
        <taxon>Collybia</taxon>
    </lineage>
</organism>
<name>A0A9P5XVA6_9AGAR</name>
<evidence type="ECO:0000313" key="18">
    <source>
        <dbReference type="Proteomes" id="UP000807353"/>
    </source>
</evidence>
<dbReference type="Pfam" id="PF00699">
    <property type="entry name" value="Urease_beta"/>
    <property type="match status" value="1"/>
</dbReference>
<evidence type="ECO:0000256" key="2">
    <source>
        <dbReference type="ARBA" id="ARBA00011643"/>
    </source>
</evidence>
<dbReference type="Gene3D" id="3.30.280.10">
    <property type="entry name" value="Urease, gamma-like subunit"/>
    <property type="match status" value="1"/>
</dbReference>
<dbReference type="Proteomes" id="UP000807353">
    <property type="component" value="Unassembled WGS sequence"/>
</dbReference>
<dbReference type="PIRSF" id="PIRSF001222">
    <property type="entry name" value="Urease"/>
    <property type="match status" value="1"/>
</dbReference>
<dbReference type="InterPro" id="IPR050069">
    <property type="entry name" value="Urease_subunit"/>
</dbReference>
<dbReference type="HAMAP" id="MF_01953">
    <property type="entry name" value="Urease_alpha"/>
    <property type="match status" value="1"/>
</dbReference>
<gene>
    <name evidence="17" type="ORF">BDZ94DRAFT_194143</name>
</gene>
<dbReference type="SUPFAM" id="SSF51338">
    <property type="entry name" value="Composite domain of metallo-dependent hydrolases"/>
    <property type="match status" value="1"/>
</dbReference>
<dbReference type="NCBIfam" id="NF009671">
    <property type="entry name" value="PRK13192.1"/>
    <property type="match status" value="1"/>
</dbReference>
<feature type="binding site" evidence="13">
    <location>
        <position position="635"/>
    </location>
    <ligand>
        <name>Ni(2+)</name>
        <dbReference type="ChEBI" id="CHEBI:49786"/>
        <label>1</label>
    </ligand>
</feature>
<evidence type="ECO:0000256" key="11">
    <source>
        <dbReference type="PIRNR" id="PIRNR001222"/>
    </source>
</evidence>
<feature type="binding site" description="via carbamate group" evidence="13">
    <location>
        <position position="490"/>
    </location>
    <ligand>
        <name>Ni(2+)</name>
        <dbReference type="ChEBI" id="CHEBI:49786"/>
        <label>2</label>
    </ligand>
</feature>
<evidence type="ECO:0000256" key="7">
    <source>
        <dbReference type="ARBA" id="ARBA00022801"/>
    </source>
</evidence>
<reference evidence="17" key="1">
    <citation type="submission" date="2020-11" db="EMBL/GenBank/DDBJ databases">
        <authorList>
            <consortium name="DOE Joint Genome Institute"/>
            <person name="Ahrendt S."/>
            <person name="Riley R."/>
            <person name="Andreopoulos W."/>
            <person name="Labutti K."/>
            <person name="Pangilinan J."/>
            <person name="Ruiz-Duenas F.J."/>
            <person name="Barrasa J.M."/>
            <person name="Sanchez-Garcia M."/>
            <person name="Camarero S."/>
            <person name="Miyauchi S."/>
            <person name="Serrano A."/>
            <person name="Linde D."/>
            <person name="Babiker R."/>
            <person name="Drula E."/>
            <person name="Ayuso-Fernandez I."/>
            <person name="Pacheco R."/>
            <person name="Padilla G."/>
            <person name="Ferreira P."/>
            <person name="Barriuso J."/>
            <person name="Kellner H."/>
            <person name="Castanera R."/>
            <person name="Alfaro M."/>
            <person name="Ramirez L."/>
            <person name="Pisabarro A.G."/>
            <person name="Kuo A."/>
            <person name="Tritt A."/>
            <person name="Lipzen A."/>
            <person name="He G."/>
            <person name="Yan M."/>
            <person name="Ng V."/>
            <person name="Cullen D."/>
            <person name="Martin F."/>
            <person name="Rosso M.-N."/>
            <person name="Henrissat B."/>
            <person name="Hibbett D."/>
            <person name="Martinez A.T."/>
            <person name="Grigoriev I.V."/>
        </authorList>
    </citation>
    <scope>NUCLEOTIDE SEQUENCE</scope>
    <source>
        <strain evidence="17">CBS 247.69</strain>
    </source>
</reference>
<evidence type="ECO:0000256" key="1">
    <source>
        <dbReference type="ARBA" id="ARBA00004897"/>
    </source>
</evidence>
<dbReference type="InterPro" id="IPR005848">
    <property type="entry name" value="Urease_asu"/>
</dbReference>
<dbReference type="FunFam" id="3.30.280.10:FF:000001">
    <property type="entry name" value="Urease subunit alpha"/>
    <property type="match status" value="1"/>
</dbReference>
<dbReference type="SUPFAM" id="SSF54111">
    <property type="entry name" value="Urease, gamma-subunit"/>
    <property type="match status" value="1"/>
</dbReference>
<dbReference type="InterPro" id="IPR002026">
    <property type="entry name" value="Urease_gamma/gamma-beta_su"/>
</dbReference>
<feature type="modified residue" description="N6-carboxylysine" evidence="12">
    <location>
        <position position="490"/>
    </location>
</feature>
<dbReference type="NCBIfam" id="NF009686">
    <property type="entry name" value="PRK13207.1"/>
    <property type="match status" value="1"/>
</dbReference>
<evidence type="ECO:0000313" key="17">
    <source>
        <dbReference type="EMBL" id="KAF9457669.1"/>
    </source>
</evidence>
<keyword evidence="6 11" id="KW-0479">Metal-binding</keyword>
<dbReference type="SUPFAM" id="SSF51556">
    <property type="entry name" value="Metallo-dependent hydrolases"/>
    <property type="match status" value="1"/>
</dbReference>
<dbReference type="CDD" id="cd00407">
    <property type="entry name" value="Urease_beta"/>
    <property type="match status" value="1"/>
</dbReference>
<dbReference type="InterPro" id="IPR036463">
    <property type="entry name" value="Urease_gamma_sf"/>
</dbReference>
<evidence type="ECO:0000256" key="3">
    <source>
        <dbReference type="ARBA" id="ARBA00012934"/>
    </source>
</evidence>
<comment type="subunit">
    <text evidence="2">Homohexamer.</text>
</comment>
<dbReference type="InterPro" id="IPR029754">
    <property type="entry name" value="Urease_Ni-bd"/>
</dbReference>
<dbReference type="Gene3D" id="2.30.40.10">
    <property type="entry name" value="Urease, subunit C, domain 1"/>
    <property type="match status" value="1"/>
</dbReference>
<protein>
    <recommendedName>
        <fullName evidence="4 11">Urease</fullName>
        <ecNumber evidence="3 11">3.5.1.5</ecNumber>
    </recommendedName>
    <alternativeName>
        <fullName evidence="9 11">Urea amidohydrolase</fullName>
    </alternativeName>
</protein>
<dbReference type="PROSITE" id="PS01120">
    <property type="entry name" value="UREASE_1"/>
    <property type="match status" value="1"/>
</dbReference>
<dbReference type="NCBIfam" id="TIGR01792">
    <property type="entry name" value="urease_alph"/>
    <property type="match status" value="1"/>
</dbReference>
<dbReference type="Gene3D" id="3.20.20.140">
    <property type="entry name" value="Metal-dependent hydrolases"/>
    <property type="match status" value="1"/>
</dbReference>
<evidence type="ECO:0000256" key="10">
    <source>
        <dbReference type="ARBA" id="ARBA00056221"/>
    </source>
</evidence>
<dbReference type="SUPFAM" id="SSF51278">
    <property type="entry name" value="Urease, beta-subunit"/>
    <property type="match status" value="1"/>
</dbReference>
<dbReference type="Pfam" id="PF01979">
    <property type="entry name" value="Amidohydro_1"/>
    <property type="match status" value="1"/>
</dbReference>
<dbReference type="InterPro" id="IPR011059">
    <property type="entry name" value="Metal-dep_hydrolase_composite"/>
</dbReference>
<dbReference type="PANTHER" id="PTHR33569:SF1">
    <property type="entry name" value="UREASE"/>
    <property type="match status" value="1"/>
</dbReference>
<evidence type="ECO:0000256" key="15">
    <source>
        <dbReference type="PROSITE-ProRule" id="PRU00700"/>
    </source>
</evidence>
<feature type="binding site" evidence="13">
    <location>
        <position position="407"/>
    </location>
    <ligand>
        <name>Ni(2+)</name>
        <dbReference type="ChEBI" id="CHEBI:49786"/>
        <label>1</label>
    </ligand>
</feature>
<dbReference type="AlphaFoldDB" id="A0A9P5XVA6"/>
<evidence type="ECO:0000256" key="14">
    <source>
        <dbReference type="PIRSR" id="PIRSR611612-52"/>
    </source>
</evidence>
<comment type="PTM">
    <text evidence="12">Carbamylation allows a single lysine to coordinate two nickel ions.</text>
</comment>
<feature type="binding site" description="via carbamate group" evidence="13">
    <location>
        <position position="490"/>
    </location>
    <ligand>
        <name>Ni(2+)</name>
        <dbReference type="ChEBI" id="CHEBI:49786"/>
        <label>1</label>
    </ligand>
</feature>
<evidence type="ECO:0000256" key="6">
    <source>
        <dbReference type="ARBA" id="ARBA00022723"/>
    </source>
</evidence>
<dbReference type="InterPro" id="IPR036461">
    <property type="entry name" value="Urease_betasu_sf"/>
</dbReference>
<comment type="caution">
    <text evidence="17">The sequence shown here is derived from an EMBL/GenBank/DDBJ whole genome shotgun (WGS) entry which is preliminary data.</text>
</comment>
<evidence type="ECO:0000256" key="9">
    <source>
        <dbReference type="ARBA" id="ARBA00030395"/>
    </source>
</evidence>
<dbReference type="EC" id="3.5.1.5" evidence="3 11"/>
<dbReference type="InterPro" id="IPR006680">
    <property type="entry name" value="Amidohydro-rel"/>
</dbReference>
<evidence type="ECO:0000256" key="4">
    <source>
        <dbReference type="ARBA" id="ARBA00013883"/>
    </source>
</evidence>
<keyword evidence="7 11" id="KW-0378">Hydrolase</keyword>
<dbReference type="GO" id="GO:0035550">
    <property type="term" value="C:urease complex"/>
    <property type="evidence" value="ECO:0007669"/>
    <property type="project" value="InterPro"/>
</dbReference>